<accession>A0A563EQP6</accession>
<evidence type="ECO:0000313" key="2">
    <source>
        <dbReference type="Proteomes" id="UP000316639"/>
    </source>
</evidence>
<dbReference type="Proteomes" id="UP000316639">
    <property type="component" value="Unassembled WGS sequence"/>
</dbReference>
<dbReference type="OrthoDB" id="3690986at2"/>
<comment type="caution">
    <text evidence="1">The sequence shown here is derived from an EMBL/GenBank/DDBJ whole genome shotgun (WGS) entry which is preliminary data.</text>
</comment>
<dbReference type="InterPro" id="IPR036188">
    <property type="entry name" value="FAD/NAD-bd_sf"/>
</dbReference>
<dbReference type="SUPFAM" id="SSF51905">
    <property type="entry name" value="FAD/NAD(P)-binding domain"/>
    <property type="match status" value="1"/>
</dbReference>
<protein>
    <recommendedName>
        <fullName evidence="3">RCK N-terminal domain-containing protein</fullName>
    </recommendedName>
</protein>
<dbReference type="AlphaFoldDB" id="A0A563EQP6"/>
<name>A0A563EQP6_9PSEU</name>
<proteinExistence type="predicted"/>
<sequence length="143" mass="15707">MAYTERVIVVGTGQVGAVVASHVARRFGRVDLIGDVTETDLGEIGVRVYRDVVVKSVDIDTPALIVDKDGGRTQRLVCDRLVLAVETRGVLPPGTWVHEGKVVLVDGERDLHVLDECFDNNAGWRNALAAYQWRRQAEADQLA</sequence>
<evidence type="ECO:0000313" key="1">
    <source>
        <dbReference type="EMBL" id="TWP49619.1"/>
    </source>
</evidence>
<organism evidence="1 2">
    <name type="scientific">Lentzea tibetensis</name>
    <dbReference type="NCBI Taxonomy" id="2591470"/>
    <lineage>
        <taxon>Bacteria</taxon>
        <taxon>Bacillati</taxon>
        <taxon>Actinomycetota</taxon>
        <taxon>Actinomycetes</taxon>
        <taxon>Pseudonocardiales</taxon>
        <taxon>Pseudonocardiaceae</taxon>
        <taxon>Lentzea</taxon>
    </lineage>
</organism>
<reference evidence="1 2" key="1">
    <citation type="submission" date="2019-07" db="EMBL/GenBank/DDBJ databases">
        <title>Lentzea xizangensis sp. nov., isolated from Qinghai-Tibetan Plateau Soils.</title>
        <authorList>
            <person name="Huang J."/>
        </authorList>
    </citation>
    <scope>NUCLEOTIDE SEQUENCE [LARGE SCALE GENOMIC DNA]</scope>
    <source>
        <strain evidence="1 2">FXJ1.1311</strain>
    </source>
</reference>
<evidence type="ECO:0008006" key="3">
    <source>
        <dbReference type="Google" id="ProtNLM"/>
    </source>
</evidence>
<keyword evidence="2" id="KW-1185">Reference proteome</keyword>
<gene>
    <name evidence="1" type="ORF">FKR81_24130</name>
</gene>
<dbReference type="EMBL" id="VOBR01000015">
    <property type="protein sequence ID" value="TWP49619.1"/>
    <property type="molecule type" value="Genomic_DNA"/>
</dbReference>